<evidence type="ECO:0000256" key="1">
    <source>
        <dbReference type="ARBA" id="ARBA00022801"/>
    </source>
</evidence>
<dbReference type="AlphaFoldDB" id="A0A150FND0"/>
<dbReference type="Proteomes" id="UP000092605">
    <property type="component" value="Unassembled WGS sequence"/>
</dbReference>
<reference evidence="6 8" key="1">
    <citation type="submission" date="2016-02" db="EMBL/GenBank/DDBJ databases">
        <title>Draft genome sequence for Clostridium paradoxum JW-YL-7.</title>
        <authorList>
            <person name="Utturkar S.M."/>
            <person name="Lancaster A."/>
            <person name="Poole F.L."/>
            <person name="Adams M.W."/>
            <person name="Brown S.D."/>
        </authorList>
    </citation>
    <scope>NUCLEOTIDE SEQUENCE [LARGE SCALE GENOMIC DNA]</scope>
    <source>
        <strain evidence="6 8">JW-YL-7</strain>
    </source>
</reference>
<dbReference type="Pfam" id="PF01734">
    <property type="entry name" value="Patatin"/>
    <property type="match status" value="1"/>
</dbReference>
<dbReference type="RefSeq" id="WP_066067792.1">
    <property type="nucleotide sequence ID" value="NZ_FRBG01000007.1"/>
</dbReference>
<dbReference type="EMBL" id="FRBG01000007">
    <property type="protein sequence ID" value="SHK91775.1"/>
    <property type="molecule type" value="Genomic_DNA"/>
</dbReference>
<sequence>MLGLCLPGGGAKGAFQAGVVYGLYEMGVNFDIISGTSIGAINSYFIYKGCIEKLKQVWTNIDEERYKNCVCTNNILENDMLIDILKKLEGENSYIKSVYINYIKVIDKDIKEVVVDITKVKDKLDIIKYSSSIPYRTQNGILMKDIIENFDFKKVSEEFKEDIKNGVYDGYSLDGGLINNTLLSPFIKNKVKKLIIIPLRNNYQVPDYLLQSYNLEEIVVISPQRNLEPRDTLRFENEFCIDLFNEGYKLSKDIIIKEDKNEGIKI</sequence>
<evidence type="ECO:0000313" key="6">
    <source>
        <dbReference type="EMBL" id="KXZ39143.1"/>
    </source>
</evidence>
<evidence type="ECO:0000256" key="2">
    <source>
        <dbReference type="ARBA" id="ARBA00022963"/>
    </source>
</evidence>
<evidence type="ECO:0000259" key="5">
    <source>
        <dbReference type="PROSITE" id="PS51635"/>
    </source>
</evidence>
<dbReference type="GO" id="GO:0016042">
    <property type="term" value="P:lipid catabolic process"/>
    <property type="evidence" value="ECO:0007669"/>
    <property type="project" value="UniProtKB-UniRule"/>
</dbReference>
<dbReference type="PANTHER" id="PTHR14226">
    <property type="entry name" value="NEUROPATHY TARGET ESTERASE/SWISS CHEESE D.MELANOGASTER"/>
    <property type="match status" value="1"/>
</dbReference>
<dbReference type="PATRIC" id="fig|1121328.3.peg.217"/>
<keyword evidence="2 4" id="KW-0442">Lipid degradation</keyword>
<name>A0A150FND0_CLOPD</name>
<protein>
    <submittedName>
        <fullName evidence="6 7">Patatin</fullName>
    </submittedName>
</protein>
<reference evidence="7 9" key="2">
    <citation type="submission" date="2016-11" db="EMBL/GenBank/DDBJ databases">
        <authorList>
            <person name="Varghese N."/>
            <person name="Submissions S."/>
        </authorList>
    </citation>
    <scope>NUCLEOTIDE SEQUENCE [LARGE SCALE GENOMIC DNA]</scope>
    <source>
        <strain evidence="7 9">DSM 7308</strain>
    </source>
</reference>
<feature type="active site" description="Nucleophile" evidence="4">
    <location>
        <position position="37"/>
    </location>
</feature>
<dbReference type="InterPro" id="IPR016035">
    <property type="entry name" value="Acyl_Trfase/lysoPLipase"/>
</dbReference>
<feature type="active site" description="Proton acceptor" evidence="4">
    <location>
        <position position="174"/>
    </location>
</feature>
<dbReference type="SUPFAM" id="SSF52151">
    <property type="entry name" value="FabD/lysophospholipase-like"/>
    <property type="match status" value="1"/>
</dbReference>
<evidence type="ECO:0000313" key="8">
    <source>
        <dbReference type="Proteomes" id="UP000092605"/>
    </source>
</evidence>
<evidence type="ECO:0000313" key="9">
    <source>
        <dbReference type="Proteomes" id="UP000323392"/>
    </source>
</evidence>
<keyword evidence="3 4" id="KW-0443">Lipid metabolism</keyword>
<evidence type="ECO:0000256" key="4">
    <source>
        <dbReference type="PROSITE-ProRule" id="PRU01161"/>
    </source>
</evidence>
<dbReference type="Proteomes" id="UP000323392">
    <property type="component" value="Unassembled WGS sequence"/>
</dbReference>
<dbReference type="GO" id="GO:0016787">
    <property type="term" value="F:hydrolase activity"/>
    <property type="evidence" value="ECO:0007669"/>
    <property type="project" value="UniProtKB-UniRule"/>
</dbReference>
<keyword evidence="9" id="KW-1185">Reference proteome</keyword>
<feature type="domain" description="PNPLA" evidence="5">
    <location>
        <begin position="4"/>
        <end position="187"/>
    </location>
</feature>
<feature type="short sequence motif" description="GXSXG" evidence="4">
    <location>
        <begin position="35"/>
        <end position="39"/>
    </location>
</feature>
<gene>
    <name evidence="6" type="ORF">JWYL7_0218</name>
    <name evidence="7" type="ORF">SAMN05661008_01132</name>
</gene>
<dbReference type="Gene3D" id="3.40.1090.10">
    <property type="entry name" value="Cytosolic phospholipase A2 catalytic domain"/>
    <property type="match status" value="1"/>
</dbReference>
<dbReference type="STRING" id="1121328.JWYL7_0218"/>
<evidence type="ECO:0000256" key="3">
    <source>
        <dbReference type="ARBA" id="ARBA00023098"/>
    </source>
</evidence>
<feature type="short sequence motif" description="DGA/G" evidence="4">
    <location>
        <begin position="174"/>
        <end position="176"/>
    </location>
</feature>
<comment type="caution">
    <text evidence="6">The sequence shown here is derived from an EMBL/GenBank/DDBJ whole genome shotgun (WGS) entry which is preliminary data.</text>
</comment>
<dbReference type="PROSITE" id="PS51635">
    <property type="entry name" value="PNPLA"/>
    <property type="match status" value="1"/>
</dbReference>
<keyword evidence="1 4" id="KW-0378">Hydrolase</keyword>
<dbReference type="InterPro" id="IPR050301">
    <property type="entry name" value="NTE"/>
</dbReference>
<feature type="short sequence motif" description="GXGXXG" evidence="4">
    <location>
        <begin position="8"/>
        <end position="13"/>
    </location>
</feature>
<evidence type="ECO:0000313" key="7">
    <source>
        <dbReference type="EMBL" id="SHK91775.1"/>
    </source>
</evidence>
<organism evidence="6 8">
    <name type="scientific">Alkalithermobacter thermoalcaliphilus JW-YL-7 = DSM 7308</name>
    <dbReference type="NCBI Taxonomy" id="1121328"/>
    <lineage>
        <taxon>Bacteria</taxon>
        <taxon>Bacillati</taxon>
        <taxon>Bacillota</taxon>
        <taxon>Clostridia</taxon>
        <taxon>Peptostreptococcales</taxon>
        <taxon>Tepidibacteraceae</taxon>
        <taxon>Alkalithermobacter</taxon>
    </lineage>
</organism>
<proteinExistence type="predicted"/>
<accession>A0A150FND0</accession>
<dbReference type="EMBL" id="LSFY01000001">
    <property type="protein sequence ID" value="KXZ39143.1"/>
    <property type="molecule type" value="Genomic_DNA"/>
</dbReference>
<dbReference type="InterPro" id="IPR002641">
    <property type="entry name" value="PNPLA_dom"/>
</dbReference>
<dbReference type="PANTHER" id="PTHR14226:SF57">
    <property type="entry name" value="BLR7027 PROTEIN"/>
    <property type="match status" value="1"/>
</dbReference>